<dbReference type="RefSeq" id="WP_070599608.1">
    <property type="nucleotide sequence ID" value="NZ_CP096649.1"/>
</dbReference>
<evidence type="ECO:0008006" key="3">
    <source>
        <dbReference type="Google" id="ProtNLM"/>
    </source>
</evidence>
<keyword evidence="2" id="KW-1185">Reference proteome</keyword>
<reference evidence="1" key="1">
    <citation type="submission" date="2022-04" db="EMBL/GenBank/DDBJ databases">
        <title>Complete genome sequences of Ezakiella coagulans and Fenollaria massiliensis.</title>
        <authorList>
            <person name="France M.T."/>
            <person name="Clifford J."/>
            <person name="Narina S."/>
            <person name="Rutt L."/>
            <person name="Ravel J."/>
        </authorList>
    </citation>
    <scope>NUCLEOTIDE SEQUENCE</scope>
    <source>
        <strain evidence="1">C0061C2</strain>
    </source>
</reference>
<organism evidence="1 2">
    <name type="scientific">Fenollaria massiliensis</name>
    <dbReference type="NCBI Taxonomy" id="938288"/>
    <lineage>
        <taxon>Bacteria</taxon>
        <taxon>Bacillati</taxon>
        <taxon>Bacillota</taxon>
        <taxon>Clostridia</taxon>
        <taxon>Eubacteriales</taxon>
        <taxon>Fenollaria</taxon>
    </lineage>
</organism>
<name>A0A9E7DJE0_9FIRM</name>
<dbReference type="EMBL" id="CP096649">
    <property type="protein sequence ID" value="UQK59030.1"/>
    <property type="molecule type" value="Genomic_DNA"/>
</dbReference>
<protein>
    <recommendedName>
        <fullName evidence="3">Regulatory protein YycH domain-containing protein</fullName>
    </recommendedName>
</protein>
<dbReference type="AlphaFoldDB" id="A0A9E7DJE0"/>
<evidence type="ECO:0000313" key="2">
    <source>
        <dbReference type="Proteomes" id="UP000831151"/>
    </source>
</evidence>
<accession>A0A9E7DJE0</accession>
<gene>
    <name evidence="1" type="ORF">M1R53_07245</name>
</gene>
<sequence>MRERIKTALLFFLIIFAIYLSSKLWIDFSSERKVGIEAKEKEKVELKDYISAETAIVNFSKDKHTVLDNPGEQGLFQSFKGFFSDVFTKNDYRVSLIGEDEYEKAIESSRSVVFTFIDKFPLRLIARTFNIMEKNNFINDDSNLKEVAILLYSGSAMFKTDASIYKITELKTSLSLPNSIVNNLELKPNLTYYYNASTILGEKSPLYIPYQDEYASYIFDKYTVAHDFDILDRDNARSFAQRFFNKEFKYLKELEEKDFSKIYSYDSEVIKLKYDGSIEYFDPLKKIYKERNLLKSIEAAIAFLQDYIDEEQPLKLSKIEEITSEDSLGYRISFDYYLDGLKLNYEKDSDHYASVDVFMDEVRFASVNKASFNKDSAEAFYTKNILELIDKNAILFHTGTDDNPLKSIDKISIVYLVMKDEDEAITPKIRIDTKKGYFIFDAKTFRLIKERDYELEQS</sequence>
<proteinExistence type="predicted"/>
<evidence type="ECO:0000313" key="1">
    <source>
        <dbReference type="EMBL" id="UQK59030.1"/>
    </source>
</evidence>
<dbReference type="Proteomes" id="UP000831151">
    <property type="component" value="Chromosome"/>
</dbReference>
<dbReference type="KEGG" id="fms:M1R53_07245"/>